<reference evidence="2 3" key="1">
    <citation type="submission" date="2019-04" db="EMBL/GenBank/DDBJ databases">
        <title>Fungal friends and foes A comparative genomics study of 23 Aspergillus species from section Flavi.</title>
        <authorList>
            <consortium name="DOE Joint Genome Institute"/>
            <person name="Kjaerbolling I."/>
            <person name="Vesth T.C."/>
            <person name="Frisvad J.C."/>
            <person name="Nybo J.L."/>
            <person name="Theobald S."/>
            <person name="Kildgaard S."/>
            <person name="Petersen T.I."/>
            <person name="Kuo A."/>
            <person name="Sato A."/>
            <person name="Lyhne E.K."/>
            <person name="Kogle M.E."/>
            <person name="Wiebenga A."/>
            <person name="Kun R.S."/>
            <person name="Lubbers R.J."/>
            <person name="Makela M.R."/>
            <person name="Barry K."/>
            <person name="Chovatia M."/>
            <person name="Clum A."/>
            <person name="Daum C."/>
            <person name="Haridas S."/>
            <person name="He G."/>
            <person name="LaButti K."/>
            <person name="Lipzen A."/>
            <person name="Mondo S."/>
            <person name="Pangilinan J."/>
            <person name="Riley R."/>
            <person name="Salamov A."/>
            <person name="Simmons B.A."/>
            <person name="Magnuson J.K."/>
            <person name="Henrissat B."/>
            <person name="Mortensen U.H."/>
            <person name="Larsen T.O."/>
            <person name="De vries R.P."/>
            <person name="Grigoriev I.V."/>
            <person name="Machida M."/>
            <person name="Baker S.E."/>
            <person name="Andersen M.R."/>
        </authorList>
    </citation>
    <scope>NUCLEOTIDE SEQUENCE [LARGE SCALE GENOMIC DNA]</scope>
    <source>
        <strain evidence="2 3">CBS 117635</strain>
    </source>
</reference>
<protein>
    <submittedName>
        <fullName evidence="2">Uncharacterized protein</fullName>
    </submittedName>
</protein>
<accession>A0A5N6JK14</accession>
<proteinExistence type="predicted"/>
<evidence type="ECO:0000256" key="1">
    <source>
        <dbReference type="SAM" id="Phobius"/>
    </source>
</evidence>
<organism evidence="2 3">
    <name type="scientific">Aspergillus minisclerotigenes</name>
    <dbReference type="NCBI Taxonomy" id="656917"/>
    <lineage>
        <taxon>Eukaryota</taxon>
        <taxon>Fungi</taxon>
        <taxon>Dikarya</taxon>
        <taxon>Ascomycota</taxon>
        <taxon>Pezizomycotina</taxon>
        <taxon>Eurotiomycetes</taxon>
        <taxon>Eurotiomycetidae</taxon>
        <taxon>Eurotiales</taxon>
        <taxon>Aspergillaceae</taxon>
        <taxon>Aspergillus</taxon>
        <taxon>Aspergillus subgen. Circumdati</taxon>
    </lineage>
</organism>
<feature type="transmembrane region" description="Helical" evidence="1">
    <location>
        <begin position="16"/>
        <end position="37"/>
    </location>
</feature>
<gene>
    <name evidence="2" type="ORF">BDV30DRAFT_202409</name>
</gene>
<keyword evidence="3" id="KW-1185">Reference proteome</keyword>
<evidence type="ECO:0000313" key="3">
    <source>
        <dbReference type="Proteomes" id="UP000326289"/>
    </source>
</evidence>
<keyword evidence="1" id="KW-0812">Transmembrane</keyword>
<keyword evidence="1" id="KW-1133">Transmembrane helix</keyword>
<dbReference type="EMBL" id="ML732765">
    <property type="protein sequence ID" value="KAB8279251.1"/>
    <property type="molecule type" value="Genomic_DNA"/>
</dbReference>
<dbReference type="AlphaFoldDB" id="A0A5N6JK14"/>
<name>A0A5N6JK14_9EURO</name>
<dbReference type="Proteomes" id="UP000326289">
    <property type="component" value="Unassembled WGS sequence"/>
</dbReference>
<evidence type="ECO:0000313" key="2">
    <source>
        <dbReference type="EMBL" id="KAB8279251.1"/>
    </source>
</evidence>
<sequence length="69" mass="7958">MLIHHLGEVRLGVQDVYLVKLATYVIGLCTSIAALPLPHGRYKPKYIYPFERPTMKSQIYRNVYTTNCC</sequence>
<keyword evidence="1" id="KW-0472">Membrane</keyword>
<feature type="non-terminal residue" evidence="2">
    <location>
        <position position="1"/>
    </location>
</feature>